<evidence type="ECO:0000256" key="3">
    <source>
        <dbReference type="ARBA" id="ARBA00023163"/>
    </source>
</evidence>
<evidence type="ECO:0000256" key="1">
    <source>
        <dbReference type="ARBA" id="ARBA00023015"/>
    </source>
</evidence>
<proteinExistence type="predicted"/>
<dbReference type="OrthoDB" id="9794330at2"/>
<dbReference type="SMART" id="SM00418">
    <property type="entry name" value="HTH_ARSR"/>
    <property type="match status" value="1"/>
</dbReference>
<dbReference type="InterPro" id="IPR036390">
    <property type="entry name" value="WH_DNA-bd_sf"/>
</dbReference>
<dbReference type="PROSITE" id="PS00846">
    <property type="entry name" value="HTH_ARSR_1"/>
    <property type="match status" value="1"/>
</dbReference>
<dbReference type="GO" id="GO:0003677">
    <property type="term" value="F:DNA binding"/>
    <property type="evidence" value="ECO:0007669"/>
    <property type="project" value="UniProtKB-KW"/>
</dbReference>
<name>D3PCE3_DEFDS</name>
<gene>
    <name evidence="5" type="ordered locus">DEFDS_0788</name>
</gene>
<evidence type="ECO:0000256" key="2">
    <source>
        <dbReference type="ARBA" id="ARBA00023125"/>
    </source>
</evidence>
<dbReference type="AlphaFoldDB" id="D3PCE3"/>
<evidence type="ECO:0000313" key="5">
    <source>
        <dbReference type="EMBL" id="BAI80266.1"/>
    </source>
</evidence>
<keyword evidence="3" id="KW-0804">Transcription</keyword>
<dbReference type="STRING" id="639282.DEFDS_0788"/>
<protein>
    <submittedName>
        <fullName evidence="5">Transcriptional regulator, ArsR family</fullName>
    </submittedName>
</protein>
<keyword evidence="1" id="KW-0805">Transcription regulation</keyword>
<dbReference type="Gene3D" id="1.10.10.10">
    <property type="entry name" value="Winged helix-like DNA-binding domain superfamily/Winged helix DNA-binding domain"/>
    <property type="match status" value="1"/>
</dbReference>
<dbReference type="KEGG" id="ddf:DEFDS_0788"/>
<feature type="domain" description="HTH arsR-type" evidence="4">
    <location>
        <begin position="2"/>
        <end position="95"/>
    </location>
</feature>
<dbReference type="PROSITE" id="PS50987">
    <property type="entry name" value="HTH_ARSR_2"/>
    <property type="match status" value="1"/>
</dbReference>
<reference evidence="5 6" key="1">
    <citation type="journal article" date="2010" name="DNA Res.">
        <title>Bacterial lifestyle in a deep-sea hydrothermal vent chimney revealed by the genome sequence of the thermophilic bacterium Deferribacter desulfuricans SSM1.</title>
        <authorList>
            <person name="Takaki Y."/>
            <person name="Shimamura S."/>
            <person name="Nakagawa S."/>
            <person name="Fukuhara Y."/>
            <person name="Horikawa H."/>
            <person name="Ankai A."/>
            <person name="Harada T."/>
            <person name="Hosoyama A."/>
            <person name="Oguchi A."/>
            <person name="Fukui S."/>
            <person name="Fujita N."/>
            <person name="Takami H."/>
            <person name="Takai K."/>
        </authorList>
    </citation>
    <scope>NUCLEOTIDE SEQUENCE [LARGE SCALE GENOMIC DNA]</scope>
    <source>
        <strain evidence="6">DSM 14783 / JCM 11476 / NBRC 101012 / SSM1</strain>
    </source>
</reference>
<dbReference type="RefSeq" id="WP_013007514.1">
    <property type="nucleotide sequence ID" value="NC_013939.1"/>
</dbReference>
<dbReference type="NCBIfam" id="NF033788">
    <property type="entry name" value="HTH_metalloreg"/>
    <property type="match status" value="1"/>
</dbReference>
<dbReference type="InterPro" id="IPR018334">
    <property type="entry name" value="ArsR_HTH"/>
</dbReference>
<dbReference type="PANTHER" id="PTHR43132:SF6">
    <property type="entry name" value="HTH-TYPE TRANSCRIPTIONAL REPRESSOR CZRA"/>
    <property type="match status" value="1"/>
</dbReference>
<sequence length="95" mass="11037">MLKDYEIERLSYLFKILGDPTRIKILSILDKKELCVNDIADKLNISVSAVSHQLNNLKVAKLVKSRRDGKNIYYTLDDDHVEKLFENALEHIRHG</sequence>
<keyword evidence="6" id="KW-1185">Reference proteome</keyword>
<dbReference type="InterPro" id="IPR036388">
    <property type="entry name" value="WH-like_DNA-bd_sf"/>
</dbReference>
<dbReference type="Pfam" id="PF01022">
    <property type="entry name" value="HTH_5"/>
    <property type="match status" value="1"/>
</dbReference>
<keyword evidence="2" id="KW-0238">DNA-binding</keyword>
<dbReference type="PRINTS" id="PR00778">
    <property type="entry name" value="HTHARSR"/>
</dbReference>
<evidence type="ECO:0000313" key="6">
    <source>
        <dbReference type="Proteomes" id="UP000001520"/>
    </source>
</evidence>
<dbReference type="InterPro" id="IPR011991">
    <property type="entry name" value="ArsR-like_HTH"/>
</dbReference>
<dbReference type="GO" id="GO:0003700">
    <property type="term" value="F:DNA-binding transcription factor activity"/>
    <property type="evidence" value="ECO:0007669"/>
    <property type="project" value="InterPro"/>
</dbReference>
<accession>D3PCE3</accession>
<dbReference type="EMBL" id="AP011529">
    <property type="protein sequence ID" value="BAI80266.1"/>
    <property type="molecule type" value="Genomic_DNA"/>
</dbReference>
<dbReference type="eggNOG" id="COG0640">
    <property type="taxonomic scope" value="Bacteria"/>
</dbReference>
<dbReference type="HOGENOM" id="CLU_097806_7_4_0"/>
<organism evidence="5 6">
    <name type="scientific">Deferribacter desulfuricans (strain DSM 14783 / JCM 11476 / NBRC 101012 / SSM1)</name>
    <dbReference type="NCBI Taxonomy" id="639282"/>
    <lineage>
        <taxon>Bacteria</taxon>
        <taxon>Pseudomonadati</taxon>
        <taxon>Deferribacterota</taxon>
        <taxon>Deferribacteres</taxon>
        <taxon>Deferribacterales</taxon>
        <taxon>Deferribacteraceae</taxon>
        <taxon>Deferribacter</taxon>
    </lineage>
</organism>
<dbReference type="PANTHER" id="PTHR43132">
    <property type="entry name" value="ARSENICAL RESISTANCE OPERON REPRESSOR ARSR-RELATED"/>
    <property type="match status" value="1"/>
</dbReference>
<dbReference type="SUPFAM" id="SSF46785">
    <property type="entry name" value="Winged helix' DNA-binding domain"/>
    <property type="match status" value="1"/>
</dbReference>
<dbReference type="InterPro" id="IPR051011">
    <property type="entry name" value="Metal_resp_trans_reg"/>
</dbReference>
<dbReference type="InterPro" id="IPR001845">
    <property type="entry name" value="HTH_ArsR_DNA-bd_dom"/>
</dbReference>
<dbReference type="CDD" id="cd00090">
    <property type="entry name" value="HTH_ARSR"/>
    <property type="match status" value="1"/>
</dbReference>
<evidence type="ECO:0000259" key="4">
    <source>
        <dbReference type="PROSITE" id="PS50987"/>
    </source>
</evidence>
<dbReference type="Proteomes" id="UP000001520">
    <property type="component" value="Chromosome"/>
</dbReference>